<keyword evidence="5" id="KW-0547">Nucleotide-binding</keyword>
<accession>A0A7C4MR15</accession>
<dbReference type="InterPro" id="IPR003594">
    <property type="entry name" value="HATPase_dom"/>
</dbReference>
<dbReference type="SMART" id="SM00387">
    <property type="entry name" value="HATPase_c"/>
    <property type="match status" value="1"/>
</dbReference>
<dbReference type="PROSITE" id="PS50109">
    <property type="entry name" value="HIS_KIN"/>
    <property type="match status" value="1"/>
</dbReference>
<dbReference type="PROSITE" id="PS50113">
    <property type="entry name" value="PAC"/>
    <property type="match status" value="2"/>
</dbReference>
<dbReference type="InterPro" id="IPR000014">
    <property type="entry name" value="PAS"/>
</dbReference>
<evidence type="ECO:0000256" key="6">
    <source>
        <dbReference type="ARBA" id="ARBA00022777"/>
    </source>
</evidence>
<organism evidence="15">
    <name type="scientific">Desulfatirhabdium butyrativorans</name>
    <dbReference type="NCBI Taxonomy" id="340467"/>
    <lineage>
        <taxon>Bacteria</taxon>
        <taxon>Pseudomonadati</taxon>
        <taxon>Thermodesulfobacteriota</taxon>
        <taxon>Desulfobacteria</taxon>
        <taxon>Desulfobacterales</taxon>
        <taxon>Desulfatirhabdiaceae</taxon>
        <taxon>Desulfatirhabdium</taxon>
    </lineage>
</organism>
<keyword evidence="4" id="KW-0808">Transferase</keyword>
<comment type="catalytic activity">
    <reaction evidence="1">
        <text>ATP + protein L-histidine = ADP + protein N-phospho-L-histidine.</text>
        <dbReference type="EC" id="2.7.13.3"/>
    </reaction>
</comment>
<evidence type="ECO:0000259" key="12">
    <source>
        <dbReference type="PROSITE" id="PS50110"/>
    </source>
</evidence>
<reference evidence="15" key="1">
    <citation type="journal article" date="2020" name="mSystems">
        <title>Genome- and Community-Level Interaction Insights into Carbon Utilization and Element Cycling Functions of Hydrothermarchaeota in Hydrothermal Sediment.</title>
        <authorList>
            <person name="Zhou Z."/>
            <person name="Liu Y."/>
            <person name="Xu W."/>
            <person name="Pan J."/>
            <person name="Luo Z.H."/>
            <person name="Li M."/>
        </authorList>
    </citation>
    <scope>NUCLEOTIDE SEQUENCE [LARGE SCALE GENOMIC DNA]</scope>
    <source>
        <strain evidence="15">SpSt-477</strain>
    </source>
</reference>
<dbReference type="InterPro" id="IPR001789">
    <property type="entry name" value="Sig_transdc_resp-reg_receiver"/>
</dbReference>
<dbReference type="SMART" id="SM00388">
    <property type="entry name" value="HisKA"/>
    <property type="match status" value="1"/>
</dbReference>
<evidence type="ECO:0000256" key="2">
    <source>
        <dbReference type="ARBA" id="ARBA00012438"/>
    </source>
</evidence>
<dbReference type="AlphaFoldDB" id="A0A7C4MR15"/>
<dbReference type="Gene3D" id="3.40.50.2300">
    <property type="match status" value="1"/>
</dbReference>
<dbReference type="Pfam" id="PF00989">
    <property type="entry name" value="PAS"/>
    <property type="match status" value="1"/>
</dbReference>
<dbReference type="SMART" id="SM00091">
    <property type="entry name" value="PAS"/>
    <property type="match status" value="3"/>
</dbReference>
<dbReference type="SUPFAM" id="SSF55874">
    <property type="entry name" value="ATPase domain of HSP90 chaperone/DNA topoisomerase II/histidine kinase"/>
    <property type="match status" value="1"/>
</dbReference>
<evidence type="ECO:0000256" key="10">
    <source>
        <dbReference type="SAM" id="MobiDB-lite"/>
    </source>
</evidence>
<dbReference type="Pfam" id="PF00072">
    <property type="entry name" value="Response_reg"/>
    <property type="match status" value="1"/>
</dbReference>
<dbReference type="PRINTS" id="PR00344">
    <property type="entry name" value="BCTRLSENSOR"/>
</dbReference>
<name>A0A7C4MR15_9BACT</name>
<evidence type="ECO:0000259" key="14">
    <source>
        <dbReference type="PROSITE" id="PS50113"/>
    </source>
</evidence>
<dbReference type="PANTHER" id="PTHR43065">
    <property type="entry name" value="SENSOR HISTIDINE KINASE"/>
    <property type="match status" value="1"/>
</dbReference>
<dbReference type="Pfam" id="PF02518">
    <property type="entry name" value="HATPase_c"/>
    <property type="match status" value="1"/>
</dbReference>
<evidence type="ECO:0000256" key="7">
    <source>
        <dbReference type="ARBA" id="ARBA00022840"/>
    </source>
</evidence>
<dbReference type="SMART" id="SM00086">
    <property type="entry name" value="PAC"/>
    <property type="match status" value="3"/>
</dbReference>
<dbReference type="SUPFAM" id="SSF55785">
    <property type="entry name" value="PYP-like sensor domain (PAS domain)"/>
    <property type="match status" value="3"/>
</dbReference>
<dbReference type="GO" id="GO:0005524">
    <property type="term" value="F:ATP binding"/>
    <property type="evidence" value="ECO:0007669"/>
    <property type="project" value="UniProtKB-KW"/>
</dbReference>
<feature type="domain" description="PAS" evidence="13">
    <location>
        <begin position="295"/>
        <end position="352"/>
    </location>
</feature>
<evidence type="ECO:0000259" key="11">
    <source>
        <dbReference type="PROSITE" id="PS50109"/>
    </source>
</evidence>
<dbReference type="EMBL" id="DSUH01000220">
    <property type="protein sequence ID" value="HGU33046.1"/>
    <property type="molecule type" value="Genomic_DNA"/>
</dbReference>
<dbReference type="Gene3D" id="3.30.565.10">
    <property type="entry name" value="Histidine kinase-like ATPase, C-terminal domain"/>
    <property type="match status" value="1"/>
</dbReference>
<dbReference type="InterPro" id="IPR011006">
    <property type="entry name" value="CheY-like_superfamily"/>
</dbReference>
<dbReference type="InterPro" id="IPR013767">
    <property type="entry name" value="PAS_fold"/>
</dbReference>
<evidence type="ECO:0000313" key="15">
    <source>
        <dbReference type="EMBL" id="HGU33046.1"/>
    </source>
</evidence>
<dbReference type="InterPro" id="IPR001610">
    <property type="entry name" value="PAC"/>
</dbReference>
<feature type="domain" description="PAS" evidence="13">
    <location>
        <begin position="30"/>
        <end position="101"/>
    </location>
</feature>
<evidence type="ECO:0000256" key="9">
    <source>
        <dbReference type="PROSITE-ProRule" id="PRU00169"/>
    </source>
</evidence>
<dbReference type="SUPFAM" id="SSF47384">
    <property type="entry name" value="Homodimeric domain of signal transducing histidine kinase"/>
    <property type="match status" value="1"/>
</dbReference>
<keyword evidence="7" id="KW-0067">ATP-binding</keyword>
<dbReference type="PROSITE" id="PS50110">
    <property type="entry name" value="RESPONSE_REGULATORY"/>
    <property type="match status" value="1"/>
</dbReference>
<keyword evidence="8" id="KW-0902">Two-component regulatory system</keyword>
<feature type="domain" description="Response regulatory" evidence="12">
    <location>
        <begin position="689"/>
        <end position="805"/>
    </location>
</feature>
<evidence type="ECO:0000256" key="5">
    <source>
        <dbReference type="ARBA" id="ARBA00022741"/>
    </source>
</evidence>
<feature type="modified residue" description="4-aspartylphosphate" evidence="9">
    <location>
        <position position="740"/>
    </location>
</feature>
<proteinExistence type="predicted"/>
<evidence type="ECO:0000259" key="13">
    <source>
        <dbReference type="PROSITE" id="PS50112"/>
    </source>
</evidence>
<dbReference type="PROSITE" id="PS50112">
    <property type="entry name" value="PAS"/>
    <property type="match status" value="3"/>
</dbReference>
<dbReference type="Pfam" id="PF08448">
    <property type="entry name" value="PAS_4"/>
    <property type="match status" value="1"/>
</dbReference>
<feature type="domain" description="PAC" evidence="14">
    <location>
        <begin position="236"/>
        <end position="294"/>
    </location>
</feature>
<dbReference type="InterPro" id="IPR004358">
    <property type="entry name" value="Sig_transdc_His_kin-like_C"/>
</dbReference>
<protein>
    <recommendedName>
        <fullName evidence="2">histidine kinase</fullName>
        <ecNumber evidence="2">2.7.13.3</ecNumber>
    </recommendedName>
</protein>
<keyword evidence="6" id="KW-0418">Kinase</keyword>
<dbReference type="InterPro" id="IPR035965">
    <property type="entry name" value="PAS-like_dom_sf"/>
</dbReference>
<dbReference type="InterPro" id="IPR036890">
    <property type="entry name" value="HATPase_C_sf"/>
</dbReference>
<dbReference type="Gene3D" id="3.30.450.20">
    <property type="entry name" value="PAS domain"/>
    <property type="match status" value="3"/>
</dbReference>
<dbReference type="SMART" id="SM00448">
    <property type="entry name" value="REC"/>
    <property type="match status" value="1"/>
</dbReference>
<dbReference type="SUPFAM" id="SSF52172">
    <property type="entry name" value="CheY-like"/>
    <property type="match status" value="1"/>
</dbReference>
<evidence type="ECO:0000256" key="8">
    <source>
        <dbReference type="ARBA" id="ARBA00023012"/>
    </source>
</evidence>
<dbReference type="PANTHER" id="PTHR43065:SF42">
    <property type="entry name" value="TWO-COMPONENT SENSOR PPRA"/>
    <property type="match status" value="1"/>
</dbReference>
<feature type="domain" description="Histidine kinase" evidence="11">
    <location>
        <begin position="441"/>
        <end position="665"/>
    </location>
</feature>
<dbReference type="GO" id="GO:0006355">
    <property type="term" value="P:regulation of DNA-templated transcription"/>
    <property type="evidence" value="ECO:0007669"/>
    <property type="project" value="InterPro"/>
</dbReference>
<dbReference type="InterPro" id="IPR013655">
    <property type="entry name" value="PAS_fold_3"/>
</dbReference>
<dbReference type="NCBIfam" id="TIGR00229">
    <property type="entry name" value="sensory_box"/>
    <property type="match status" value="3"/>
</dbReference>
<feature type="domain" description="PAS" evidence="13">
    <location>
        <begin position="154"/>
        <end position="200"/>
    </location>
</feature>
<feature type="region of interest" description="Disordered" evidence="10">
    <location>
        <begin position="667"/>
        <end position="687"/>
    </location>
</feature>
<dbReference type="InterPro" id="IPR005467">
    <property type="entry name" value="His_kinase_dom"/>
</dbReference>
<evidence type="ECO:0000256" key="1">
    <source>
        <dbReference type="ARBA" id="ARBA00000085"/>
    </source>
</evidence>
<dbReference type="Pfam" id="PF00512">
    <property type="entry name" value="HisKA"/>
    <property type="match status" value="1"/>
</dbReference>
<feature type="domain" description="PAC" evidence="14">
    <location>
        <begin position="369"/>
        <end position="421"/>
    </location>
</feature>
<dbReference type="InterPro" id="IPR036097">
    <property type="entry name" value="HisK_dim/P_sf"/>
</dbReference>
<dbReference type="InterPro" id="IPR013656">
    <property type="entry name" value="PAS_4"/>
</dbReference>
<evidence type="ECO:0000256" key="4">
    <source>
        <dbReference type="ARBA" id="ARBA00022679"/>
    </source>
</evidence>
<keyword evidence="3 9" id="KW-0597">Phosphoprotein</keyword>
<gene>
    <name evidence="15" type="ORF">ENS29_09350</name>
</gene>
<dbReference type="CDD" id="cd00082">
    <property type="entry name" value="HisKA"/>
    <property type="match status" value="1"/>
</dbReference>
<dbReference type="Pfam" id="PF08447">
    <property type="entry name" value="PAS_3"/>
    <property type="match status" value="1"/>
</dbReference>
<dbReference type="EC" id="2.7.13.3" evidence="2"/>
<comment type="caution">
    <text evidence="15">The sequence shown here is derived from an EMBL/GenBank/DDBJ whole genome shotgun (WGS) entry which is preliminary data.</text>
</comment>
<dbReference type="Gene3D" id="1.10.287.130">
    <property type="match status" value="1"/>
</dbReference>
<dbReference type="InterPro" id="IPR003661">
    <property type="entry name" value="HisK_dim/P_dom"/>
</dbReference>
<dbReference type="GO" id="GO:0000155">
    <property type="term" value="F:phosphorelay sensor kinase activity"/>
    <property type="evidence" value="ECO:0007669"/>
    <property type="project" value="InterPro"/>
</dbReference>
<dbReference type="CDD" id="cd00130">
    <property type="entry name" value="PAS"/>
    <property type="match status" value="3"/>
</dbReference>
<evidence type="ECO:0000256" key="3">
    <source>
        <dbReference type="ARBA" id="ARBA00022553"/>
    </source>
</evidence>
<sequence>MICSAYRFPPFSAPLAQGERPMRPKPTLEELEQLAEIFSMTLDMICVADIHSARFLKVNDAFTRVLGYSEAELLGRTFLDFVHPDDLEATIAILREKLQRGEYVLHFTNRYRCSEGNFIWLDWLSRPIVEKGICYAVAHDITDRIEMEKELRESRQRLQDIVDFLPDATLAIDASKRVILWNKAIERMTGVPASEMMGKSDHAYTVPFYGKPRGQLMDLIWEENEAIAANYPTLKREGDALLAEAFSNALYGGKGAWIRMKASPLYDSNGQIVGAIESIRDITSIKEAELSLQESERLFRTVFEHAPVGMAVIDMEQHFLQVNRSICAILGYEAHELIGRSFNEFTHPEDRQGGVERWEQMKRQEAITTQAEKRYMHRSGRTIWTISQNALVIGRDGKPAYVVSHLIDITAWKQAEERRSQLEEQLRQTQRLESIGRLAGGVAHDFNNKLQAILGFTQMALLEAGEQEKLRRWLMMIQQAAEGSADLTRQLLAFARKQNIQPKILNLNRIVSSLIAMLKQLIGENILLTWVPEKDLWPIRIDPSQIDQILINLCTNSRDAIGGRTGTLTIETRNVLLDEAYCHGRPEFFPGKYVMLAVSDTGCGMEPDVKSRIFDPFFTTKEQGKGTGLGLATVYGIMRQNTGMVHVYSEPGKGSTFRLYFPHADLPSDEDAEKKPPRESIGGGGGDETILIVEDDADVLEVAQTVLARFGYTVLIANGPNDALKIVETHPGIIHLLITDVIMPEMNGKELGDFLKQRHPDLRILFMSGYTANIIAKHGILEKDISFIQKPFSVQTLLETVRTVLDKPAP</sequence>
<dbReference type="InterPro" id="IPR000700">
    <property type="entry name" value="PAS-assoc_C"/>
</dbReference>